<evidence type="ECO:0000313" key="6">
    <source>
        <dbReference type="EMBL" id="RUS76831.1"/>
    </source>
</evidence>
<feature type="domain" description="Protein kinase" evidence="5">
    <location>
        <begin position="1"/>
        <end position="205"/>
    </location>
</feature>
<dbReference type="PROSITE" id="PS50011">
    <property type="entry name" value="PROTEIN_KINASE_DOM"/>
    <property type="match status" value="1"/>
</dbReference>
<evidence type="ECO:0000256" key="4">
    <source>
        <dbReference type="ARBA" id="ARBA00023328"/>
    </source>
</evidence>
<gene>
    <name evidence="6" type="ORF">EGW08_015403</name>
</gene>
<dbReference type="OrthoDB" id="248495at2759"/>
<evidence type="ECO:0000259" key="5">
    <source>
        <dbReference type="PROSITE" id="PS50011"/>
    </source>
</evidence>
<name>A0A3S1BBM9_ELYCH</name>
<evidence type="ECO:0000256" key="3">
    <source>
        <dbReference type="ARBA" id="ARBA00022838"/>
    </source>
</evidence>
<dbReference type="PANTHER" id="PTHR14030:SF4">
    <property type="entry name" value="BUB1 KINASE, ISOFORM A-RELATED"/>
    <property type="match status" value="1"/>
</dbReference>
<evidence type="ECO:0000256" key="1">
    <source>
        <dbReference type="ARBA" id="ARBA00004629"/>
    </source>
</evidence>
<dbReference type="SUPFAM" id="SSF56112">
    <property type="entry name" value="Protein kinase-like (PK-like)"/>
    <property type="match status" value="1"/>
</dbReference>
<dbReference type="GO" id="GO:0051754">
    <property type="term" value="P:meiotic sister chromatid cohesion, centromeric"/>
    <property type="evidence" value="ECO:0007669"/>
    <property type="project" value="TreeGrafter"/>
</dbReference>
<dbReference type="InterPro" id="IPR015661">
    <property type="entry name" value="Bub1/Mad3"/>
</dbReference>
<dbReference type="STRING" id="188477.A0A3S1BBM9"/>
<dbReference type="Gene3D" id="1.10.510.10">
    <property type="entry name" value="Transferase(Phosphotransferase) domain 1"/>
    <property type="match status" value="1"/>
</dbReference>
<organism evidence="6 7">
    <name type="scientific">Elysia chlorotica</name>
    <name type="common">Eastern emerald elysia</name>
    <name type="synonym">Sea slug</name>
    <dbReference type="NCBI Taxonomy" id="188477"/>
    <lineage>
        <taxon>Eukaryota</taxon>
        <taxon>Metazoa</taxon>
        <taxon>Spiralia</taxon>
        <taxon>Lophotrochozoa</taxon>
        <taxon>Mollusca</taxon>
        <taxon>Gastropoda</taxon>
        <taxon>Heterobranchia</taxon>
        <taxon>Euthyneura</taxon>
        <taxon>Panpulmonata</taxon>
        <taxon>Sacoglossa</taxon>
        <taxon>Placobranchoidea</taxon>
        <taxon>Plakobranchidae</taxon>
        <taxon>Elysia</taxon>
    </lineage>
</organism>
<reference evidence="6 7" key="1">
    <citation type="submission" date="2019-01" db="EMBL/GenBank/DDBJ databases">
        <title>A draft genome assembly of the solar-powered sea slug Elysia chlorotica.</title>
        <authorList>
            <person name="Cai H."/>
            <person name="Li Q."/>
            <person name="Fang X."/>
            <person name="Li J."/>
            <person name="Curtis N.E."/>
            <person name="Altenburger A."/>
            <person name="Shibata T."/>
            <person name="Feng M."/>
            <person name="Maeda T."/>
            <person name="Schwartz J.A."/>
            <person name="Shigenobu S."/>
            <person name="Lundholm N."/>
            <person name="Nishiyama T."/>
            <person name="Yang H."/>
            <person name="Hasebe M."/>
            <person name="Li S."/>
            <person name="Pierce S.K."/>
            <person name="Wang J."/>
        </authorList>
    </citation>
    <scope>NUCLEOTIDE SEQUENCE [LARGE SCALE GENOMIC DNA]</scope>
    <source>
        <strain evidence="6">EC2010</strain>
        <tissue evidence="6">Whole organism of an adult</tissue>
    </source>
</reference>
<dbReference type="GO" id="GO:0004672">
    <property type="term" value="F:protein kinase activity"/>
    <property type="evidence" value="ECO:0007669"/>
    <property type="project" value="InterPro"/>
</dbReference>
<dbReference type="EMBL" id="RQTK01000631">
    <property type="protein sequence ID" value="RUS76831.1"/>
    <property type="molecule type" value="Genomic_DNA"/>
</dbReference>
<dbReference type="GO" id="GO:0005634">
    <property type="term" value="C:nucleus"/>
    <property type="evidence" value="ECO:0007669"/>
    <property type="project" value="TreeGrafter"/>
</dbReference>
<protein>
    <recommendedName>
        <fullName evidence="5">Protein kinase domain-containing protein</fullName>
    </recommendedName>
</protein>
<comment type="subcellular location">
    <subcellularLocation>
        <location evidence="1">Chromosome</location>
        <location evidence="1">Centromere</location>
        <location evidence="1">Kinetochore</location>
    </subcellularLocation>
</comment>
<dbReference type="InterPro" id="IPR000719">
    <property type="entry name" value="Prot_kinase_dom"/>
</dbReference>
<comment type="caution">
    <text evidence="6">The sequence shown here is derived from an EMBL/GenBank/DDBJ whole genome shotgun (WGS) entry which is preliminary data.</text>
</comment>
<keyword evidence="7" id="KW-1185">Reference proteome</keyword>
<dbReference type="GO" id="GO:0007094">
    <property type="term" value="P:mitotic spindle assembly checkpoint signaling"/>
    <property type="evidence" value="ECO:0007669"/>
    <property type="project" value="InterPro"/>
</dbReference>
<dbReference type="AlphaFoldDB" id="A0A3S1BBM9"/>
<feature type="non-terminal residue" evidence="6">
    <location>
        <position position="205"/>
    </location>
</feature>
<keyword evidence="4" id="KW-0137">Centromere</keyword>
<dbReference type="Pfam" id="PF00069">
    <property type="entry name" value="Pkinase"/>
    <property type="match status" value="1"/>
</dbReference>
<dbReference type="PANTHER" id="PTHR14030">
    <property type="entry name" value="MITOTIC CHECKPOINT SERINE/THREONINE-PROTEIN KINASE BUB1"/>
    <property type="match status" value="1"/>
</dbReference>
<sequence>LQNLVNIYKHKAALKDGVEPFACLLTIQLLYLFEQMHACHIIHGDVKPDNFLVAALPDAPQELFNYERPLVKIIDFGQSIDMTMFSPGTTFTAKVETSGFQCIEMKTNRPWTYQTDLFGLAGTIHVVLFGSYMNVFQEHGVWRTTGNFVRKWNTPLWKHLFNSLLNVPSCWELPNLAELRKEFENHFRQNLTAGYSSWIRRLHLE</sequence>
<dbReference type="Proteomes" id="UP000271974">
    <property type="component" value="Unassembled WGS sequence"/>
</dbReference>
<keyword evidence="3" id="KW-0995">Kinetochore</keyword>
<accession>A0A3S1BBM9</accession>
<dbReference type="InterPro" id="IPR008271">
    <property type="entry name" value="Ser/Thr_kinase_AS"/>
</dbReference>
<dbReference type="GO" id="GO:0032991">
    <property type="term" value="C:protein-containing complex"/>
    <property type="evidence" value="ECO:0007669"/>
    <property type="project" value="UniProtKB-ARBA"/>
</dbReference>
<keyword evidence="2" id="KW-0158">Chromosome</keyword>
<proteinExistence type="predicted"/>
<dbReference type="InterPro" id="IPR011009">
    <property type="entry name" value="Kinase-like_dom_sf"/>
</dbReference>
<dbReference type="GO" id="GO:0005524">
    <property type="term" value="F:ATP binding"/>
    <property type="evidence" value="ECO:0007669"/>
    <property type="project" value="InterPro"/>
</dbReference>
<dbReference type="GO" id="GO:0000776">
    <property type="term" value="C:kinetochore"/>
    <property type="evidence" value="ECO:0007669"/>
    <property type="project" value="UniProtKB-KW"/>
</dbReference>
<evidence type="ECO:0000313" key="7">
    <source>
        <dbReference type="Proteomes" id="UP000271974"/>
    </source>
</evidence>
<dbReference type="PROSITE" id="PS00108">
    <property type="entry name" value="PROTEIN_KINASE_ST"/>
    <property type="match status" value="1"/>
</dbReference>
<feature type="non-terminal residue" evidence="6">
    <location>
        <position position="1"/>
    </location>
</feature>
<evidence type="ECO:0000256" key="2">
    <source>
        <dbReference type="ARBA" id="ARBA00022454"/>
    </source>
</evidence>